<evidence type="ECO:0000313" key="8">
    <source>
        <dbReference type="Proteomes" id="UP000230222"/>
    </source>
</evidence>
<sequence length="388" mass="43564">MNLSDKAKQFSKSKYFLPTLFILGLFTVPYLTIPTTIGWWFYKTNRFTKRTKIITVLVPAGLFIVLIIFIVVGYVRDVEPTLALTTPTKITTDENKITIEGTYTPSDRKIWINNELIKSSDGKFVTSVDLKDGENIIKVSTGDYKRANEEIIVNKKIKQTEIPVTPIPSNTSTPIPEVTQITDEYYVITKVIDGDTYQVTKNGKSEVVRLMGINTPETVDPRKPVECFGKEASEIAKSMFTNKKVKLELDDSQGDKDKYDRLLRYFFTEKGTDVGLWLIQEGYAYEYTYNLPYKYQSQYKNAETQAKNNKVGLWADGVCVTDTPIPQPTAPTNKPVKQQQNNNSSNVSCSTNCSELTCEQAYQLLNSGCSGKDADKDGVPCEIVCPGG</sequence>
<dbReference type="SUPFAM" id="SSF50199">
    <property type="entry name" value="Staphylococcal nuclease"/>
    <property type="match status" value="1"/>
</dbReference>
<dbReference type="Gene3D" id="2.40.50.90">
    <property type="match status" value="1"/>
</dbReference>
<dbReference type="SMART" id="SM00318">
    <property type="entry name" value="SNc"/>
    <property type="match status" value="1"/>
</dbReference>
<dbReference type="PROSITE" id="PS50830">
    <property type="entry name" value="TNASE_3"/>
    <property type="match status" value="1"/>
</dbReference>
<accession>A0A2M8KNN0</accession>
<evidence type="ECO:0000256" key="2">
    <source>
        <dbReference type="ARBA" id="ARBA00022759"/>
    </source>
</evidence>
<dbReference type="InterPro" id="IPR013783">
    <property type="entry name" value="Ig-like_fold"/>
</dbReference>
<dbReference type="PANTHER" id="PTHR12302:SF3">
    <property type="entry name" value="SERINE_THREONINE-PROTEIN KINASE 31"/>
    <property type="match status" value="1"/>
</dbReference>
<keyword evidence="2" id="KW-0255">Endonuclease</keyword>
<organism evidence="7 8">
    <name type="scientific">Candidatus Roizmanbacteria bacterium CG10_big_fil_rev_8_21_14_0_10_39_12</name>
    <dbReference type="NCBI Taxonomy" id="1974852"/>
    <lineage>
        <taxon>Bacteria</taxon>
        <taxon>Candidatus Roizmaniibacteriota</taxon>
    </lineage>
</organism>
<evidence type="ECO:0000256" key="1">
    <source>
        <dbReference type="ARBA" id="ARBA00022722"/>
    </source>
</evidence>
<dbReference type="GO" id="GO:0016787">
    <property type="term" value="F:hydrolase activity"/>
    <property type="evidence" value="ECO:0007669"/>
    <property type="project" value="UniProtKB-KW"/>
</dbReference>
<keyword evidence="5" id="KW-1133">Transmembrane helix</keyword>
<keyword evidence="5" id="KW-0472">Membrane</keyword>
<protein>
    <recommendedName>
        <fullName evidence="6">TNase-like domain-containing protein</fullName>
    </recommendedName>
</protein>
<dbReference type="GO" id="GO:0004519">
    <property type="term" value="F:endonuclease activity"/>
    <property type="evidence" value="ECO:0007669"/>
    <property type="project" value="UniProtKB-KW"/>
</dbReference>
<evidence type="ECO:0000256" key="3">
    <source>
        <dbReference type="ARBA" id="ARBA00022801"/>
    </source>
</evidence>
<feature type="region of interest" description="Disordered" evidence="4">
    <location>
        <begin position="326"/>
        <end position="345"/>
    </location>
</feature>
<feature type="domain" description="TNase-like" evidence="6">
    <location>
        <begin position="182"/>
        <end position="316"/>
    </location>
</feature>
<keyword evidence="3" id="KW-0378">Hydrolase</keyword>
<dbReference type="Gene3D" id="2.60.40.10">
    <property type="entry name" value="Immunoglobulins"/>
    <property type="match status" value="1"/>
</dbReference>
<keyword evidence="1" id="KW-0540">Nuclease</keyword>
<dbReference type="PANTHER" id="PTHR12302">
    <property type="entry name" value="EBNA2 BINDING PROTEIN P100"/>
    <property type="match status" value="1"/>
</dbReference>
<dbReference type="Pfam" id="PF00565">
    <property type="entry name" value="SNase"/>
    <property type="match status" value="1"/>
</dbReference>
<name>A0A2M8KNN0_9BACT</name>
<dbReference type="CDD" id="cd00175">
    <property type="entry name" value="SNc"/>
    <property type="match status" value="1"/>
</dbReference>
<proteinExistence type="predicted"/>
<dbReference type="InterPro" id="IPR035437">
    <property type="entry name" value="SNase_OB-fold_sf"/>
</dbReference>
<dbReference type="EMBL" id="PFEC01000072">
    <property type="protein sequence ID" value="PJE61527.1"/>
    <property type="molecule type" value="Genomic_DNA"/>
</dbReference>
<evidence type="ECO:0000256" key="5">
    <source>
        <dbReference type="SAM" id="Phobius"/>
    </source>
</evidence>
<gene>
    <name evidence="7" type="ORF">COU87_03980</name>
</gene>
<keyword evidence="5" id="KW-0812">Transmembrane</keyword>
<dbReference type="Proteomes" id="UP000230222">
    <property type="component" value="Unassembled WGS sequence"/>
</dbReference>
<dbReference type="InterPro" id="IPR016071">
    <property type="entry name" value="Staphylococal_nuclease_OB-fold"/>
</dbReference>
<reference evidence="8" key="1">
    <citation type="submission" date="2017-09" db="EMBL/GenBank/DDBJ databases">
        <title>Depth-based differentiation of microbial function through sediment-hosted aquifers and enrichment of novel symbionts in the deep terrestrial subsurface.</title>
        <authorList>
            <person name="Probst A.J."/>
            <person name="Ladd B."/>
            <person name="Jarett J.K."/>
            <person name="Geller-Mcgrath D.E."/>
            <person name="Sieber C.M.K."/>
            <person name="Emerson J.B."/>
            <person name="Anantharaman K."/>
            <person name="Thomas B.C."/>
            <person name="Malmstrom R."/>
            <person name="Stieglmeier M."/>
            <person name="Klingl A."/>
            <person name="Woyke T."/>
            <person name="Ryan C.M."/>
            <person name="Banfield J.F."/>
        </authorList>
    </citation>
    <scope>NUCLEOTIDE SEQUENCE [LARGE SCALE GENOMIC DNA]</scope>
</reference>
<evidence type="ECO:0000256" key="4">
    <source>
        <dbReference type="SAM" id="MobiDB-lite"/>
    </source>
</evidence>
<comment type="caution">
    <text evidence="7">The sequence shown here is derived from an EMBL/GenBank/DDBJ whole genome shotgun (WGS) entry which is preliminary data.</text>
</comment>
<feature type="transmembrane region" description="Helical" evidence="5">
    <location>
        <begin position="54"/>
        <end position="75"/>
    </location>
</feature>
<evidence type="ECO:0000313" key="7">
    <source>
        <dbReference type="EMBL" id="PJE61527.1"/>
    </source>
</evidence>
<dbReference type="AlphaFoldDB" id="A0A2M8KNN0"/>
<evidence type="ECO:0000259" key="6">
    <source>
        <dbReference type="PROSITE" id="PS50830"/>
    </source>
</evidence>
<feature type="compositionally biased region" description="Low complexity" evidence="4">
    <location>
        <begin position="331"/>
        <end position="345"/>
    </location>
</feature>
<feature type="transmembrane region" description="Helical" evidence="5">
    <location>
        <begin position="20"/>
        <end position="42"/>
    </location>
</feature>